<feature type="transmembrane region" description="Helical" evidence="2">
    <location>
        <begin position="177"/>
        <end position="197"/>
    </location>
</feature>
<dbReference type="CDD" id="cd06577">
    <property type="entry name" value="PASTA_pknB"/>
    <property type="match status" value="1"/>
</dbReference>
<dbReference type="InterPro" id="IPR005543">
    <property type="entry name" value="PASTA_dom"/>
</dbReference>
<evidence type="ECO:0000313" key="4">
    <source>
        <dbReference type="EMBL" id="QGS35695.1"/>
    </source>
</evidence>
<feature type="region of interest" description="Disordered" evidence="1">
    <location>
        <begin position="1"/>
        <end position="172"/>
    </location>
</feature>
<dbReference type="AlphaFoldDB" id="A0A6B8U234"/>
<keyword evidence="2" id="KW-0812">Transmembrane</keyword>
<feature type="compositionally biased region" description="Basic and acidic residues" evidence="1">
    <location>
        <begin position="16"/>
        <end position="35"/>
    </location>
</feature>
<reference evidence="4 5" key="1">
    <citation type="submission" date="2019-11" db="EMBL/GenBank/DDBJ databases">
        <title>FDA dAtabase for Regulatory Grade micrObial Sequences (FDA-ARGOS): Supporting development and validation of Infectious Disease Dx tests.</title>
        <authorList>
            <person name="Kerrigan L."/>
            <person name="Long C."/>
            <person name="Tallon L."/>
            <person name="Sadzewicz L."/>
            <person name="Vavikolanu K."/>
            <person name="Mehta A."/>
            <person name="Aluvathingal J."/>
            <person name="Nadendla S."/>
            <person name="Yan Y."/>
            <person name="Sichtig H."/>
        </authorList>
    </citation>
    <scope>NUCLEOTIDE SEQUENCE [LARGE SCALE GENOMIC DNA]</scope>
    <source>
        <strain evidence="4 5">FDAARGOS_674</strain>
    </source>
</reference>
<feature type="compositionally biased region" description="Basic and acidic residues" evidence="1">
    <location>
        <begin position="136"/>
        <end position="168"/>
    </location>
</feature>
<dbReference type="KEGG" id="cxe:FOB82_12800"/>
<evidence type="ECO:0000256" key="2">
    <source>
        <dbReference type="SAM" id="Phobius"/>
    </source>
</evidence>
<evidence type="ECO:0000259" key="3">
    <source>
        <dbReference type="PROSITE" id="PS51178"/>
    </source>
</evidence>
<dbReference type="Gene3D" id="3.30.10.20">
    <property type="match status" value="1"/>
</dbReference>
<dbReference type="Pfam" id="PF03793">
    <property type="entry name" value="PASTA"/>
    <property type="match status" value="1"/>
</dbReference>
<name>A0A6B8U234_9CORY</name>
<sequence>MAGNRHGRDPFDDDRTEFIGRDEPTQRAWGGRDDQPTEYIGGAGGGNGRGGAYDPDADFGGGAGSWAGRDDATRFDDGRTGAGGSGRGREQGSGQYWAPLTPEERGVDPNATADPRAGRGGAPGYGDDAYAGRGGNYDDRGGAYDDRGADYDDRDRRNRRDDGDDGRKGGFGKGATIIAVTAIIAIVILVALMFRFLSGDDESADPTGTTPPPEPSSTTSETLSPEESTPTSDPMRDELDRLRDEVNSLRETPPAIPGLGGGEVVEATVPEAVGKSPAEVELALRRAGFGDITILDANGNTTNSLSALTGTVATIDPPAGTATTTDQAIIITLE</sequence>
<organism evidence="4 5">
    <name type="scientific">Corynebacterium xerosis</name>
    <dbReference type="NCBI Taxonomy" id="1725"/>
    <lineage>
        <taxon>Bacteria</taxon>
        <taxon>Bacillati</taxon>
        <taxon>Actinomycetota</taxon>
        <taxon>Actinomycetes</taxon>
        <taxon>Mycobacteriales</taxon>
        <taxon>Corynebacteriaceae</taxon>
        <taxon>Corynebacterium</taxon>
    </lineage>
</organism>
<evidence type="ECO:0000256" key="1">
    <source>
        <dbReference type="SAM" id="MobiDB-lite"/>
    </source>
</evidence>
<keyword evidence="2" id="KW-1133">Transmembrane helix</keyword>
<dbReference type="PROSITE" id="PS51178">
    <property type="entry name" value="PASTA"/>
    <property type="match status" value="1"/>
</dbReference>
<dbReference type="RefSeq" id="WP_155870837.1">
    <property type="nucleotide sequence ID" value="NZ_CP046322.1"/>
</dbReference>
<protein>
    <submittedName>
        <fullName evidence="4">PASTA domain-containing protein</fullName>
    </submittedName>
</protein>
<feature type="compositionally biased region" description="Low complexity" evidence="1">
    <location>
        <begin position="216"/>
        <end position="233"/>
    </location>
</feature>
<feature type="compositionally biased region" description="Gly residues" evidence="1">
    <location>
        <begin position="41"/>
        <end position="51"/>
    </location>
</feature>
<proteinExistence type="predicted"/>
<keyword evidence="2" id="KW-0472">Membrane</keyword>
<accession>A0A6B8U234</accession>
<evidence type="ECO:0000313" key="5">
    <source>
        <dbReference type="Proteomes" id="UP000426857"/>
    </source>
</evidence>
<gene>
    <name evidence="4" type="ORF">FOB82_12800</name>
</gene>
<feature type="region of interest" description="Disordered" evidence="1">
    <location>
        <begin position="202"/>
        <end position="237"/>
    </location>
</feature>
<dbReference type="Proteomes" id="UP000426857">
    <property type="component" value="Chromosome"/>
</dbReference>
<feature type="compositionally biased region" description="Basic and acidic residues" evidence="1">
    <location>
        <begin position="68"/>
        <end position="79"/>
    </location>
</feature>
<feature type="compositionally biased region" description="Basic and acidic residues" evidence="1">
    <location>
        <begin position="1"/>
        <end position="10"/>
    </location>
</feature>
<feature type="domain" description="PASTA" evidence="3">
    <location>
        <begin position="263"/>
        <end position="334"/>
    </location>
</feature>
<dbReference type="EMBL" id="CP046322">
    <property type="protein sequence ID" value="QGS35695.1"/>
    <property type="molecule type" value="Genomic_DNA"/>
</dbReference>